<evidence type="ECO:0000313" key="5">
    <source>
        <dbReference type="Proteomes" id="UP000283522"/>
    </source>
</evidence>
<dbReference type="PROSITE" id="PS50977">
    <property type="entry name" value="HTH_TETR_2"/>
    <property type="match status" value="1"/>
</dbReference>
<reference evidence="4 5" key="1">
    <citation type="submission" date="2018-09" db="EMBL/GenBank/DDBJ databases">
        <authorList>
            <person name="Wang X."/>
            <person name="Du Z."/>
        </authorList>
    </citation>
    <scope>NUCLEOTIDE SEQUENCE [LARGE SCALE GENOMIC DNA]</scope>
    <source>
        <strain evidence="4 5">N3</strain>
    </source>
</reference>
<name>A0A418PM65_9BACT</name>
<feature type="domain" description="HTH tetR-type" evidence="3">
    <location>
        <begin position="13"/>
        <end position="73"/>
    </location>
</feature>
<dbReference type="RefSeq" id="WP_119479497.1">
    <property type="nucleotide sequence ID" value="NZ_QXML01000014.1"/>
</dbReference>
<dbReference type="GO" id="GO:0003677">
    <property type="term" value="F:DNA binding"/>
    <property type="evidence" value="ECO:0007669"/>
    <property type="project" value="UniProtKB-UniRule"/>
</dbReference>
<sequence>MIRKLELQTSKTKKSKQKWIEAGYELFCEEGHEGIQIERLSRITGLNKSGFYHYFGDFDRYFEALMREHIRMVDQMAVALPTLGSYDPEFLNLIVANKSTFCFHIQLVRNRRIKLFLETHNLVNSKIDKNARILFGRELGLTEVAAERYHDMVRDLFFTRADFKNLNYEFLHSLFNEVKEIAQLINGNRGQQAEGQPDQFPEPS</sequence>
<gene>
    <name evidence="4" type="ORF">D0X99_19245</name>
</gene>
<dbReference type="Proteomes" id="UP000283522">
    <property type="component" value="Unassembled WGS sequence"/>
</dbReference>
<keyword evidence="5" id="KW-1185">Reference proteome</keyword>
<evidence type="ECO:0000256" key="1">
    <source>
        <dbReference type="ARBA" id="ARBA00023125"/>
    </source>
</evidence>
<protein>
    <submittedName>
        <fullName evidence="4">TetR/AcrR family transcriptional regulator</fullName>
    </submittedName>
</protein>
<proteinExistence type="predicted"/>
<evidence type="ECO:0000313" key="4">
    <source>
        <dbReference type="EMBL" id="RIW12406.1"/>
    </source>
</evidence>
<dbReference type="SUPFAM" id="SSF46689">
    <property type="entry name" value="Homeodomain-like"/>
    <property type="match status" value="1"/>
</dbReference>
<dbReference type="AlphaFoldDB" id="A0A418PM65"/>
<feature type="DNA-binding region" description="H-T-H motif" evidence="2">
    <location>
        <begin position="36"/>
        <end position="55"/>
    </location>
</feature>
<evidence type="ECO:0000256" key="2">
    <source>
        <dbReference type="PROSITE-ProRule" id="PRU00335"/>
    </source>
</evidence>
<dbReference type="InterPro" id="IPR009057">
    <property type="entry name" value="Homeodomain-like_sf"/>
</dbReference>
<dbReference type="InterPro" id="IPR001647">
    <property type="entry name" value="HTH_TetR"/>
</dbReference>
<comment type="caution">
    <text evidence="4">The sequence shown here is derived from an EMBL/GenBank/DDBJ whole genome shotgun (WGS) entry which is preliminary data.</text>
</comment>
<dbReference type="EMBL" id="QXML01000014">
    <property type="protein sequence ID" value="RIW12406.1"/>
    <property type="molecule type" value="Genomic_DNA"/>
</dbReference>
<keyword evidence="1 2" id="KW-0238">DNA-binding</keyword>
<dbReference type="Gene3D" id="1.10.357.10">
    <property type="entry name" value="Tetracycline Repressor, domain 2"/>
    <property type="match status" value="1"/>
</dbReference>
<dbReference type="OrthoDB" id="1258954at2"/>
<accession>A0A418PM65</accession>
<organism evidence="4 5">
    <name type="scientific">Algoriphagus lacus</name>
    <dbReference type="NCBI Taxonomy" id="2056311"/>
    <lineage>
        <taxon>Bacteria</taxon>
        <taxon>Pseudomonadati</taxon>
        <taxon>Bacteroidota</taxon>
        <taxon>Cytophagia</taxon>
        <taxon>Cytophagales</taxon>
        <taxon>Cyclobacteriaceae</taxon>
        <taxon>Algoriphagus</taxon>
    </lineage>
</organism>
<evidence type="ECO:0000259" key="3">
    <source>
        <dbReference type="PROSITE" id="PS50977"/>
    </source>
</evidence>